<reference evidence="6 7" key="1">
    <citation type="submission" date="2019-07" db="EMBL/GenBank/DDBJ databases">
        <title>Genomes of Cafeteria roenbergensis.</title>
        <authorList>
            <person name="Fischer M.G."/>
            <person name="Hackl T."/>
            <person name="Roman M."/>
        </authorList>
    </citation>
    <scope>NUCLEOTIDE SEQUENCE [LARGE SCALE GENOMIC DNA]</scope>
    <source>
        <strain evidence="2 7">BVI</strain>
        <strain evidence="4 8">Cflag</strain>
        <strain evidence="5 6">E4-10P</strain>
    </source>
</reference>
<dbReference type="Pfam" id="PF00687">
    <property type="entry name" value="Ribosomal_L1"/>
    <property type="match status" value="1"/>
</dbReference>
<dbReference type="Proteomes" id="UP000322899">
    <property type="component" value="Unassembled WGS sequence"/>
</dbReference>
<feature type="region of interest" description="Disordered" evidence="1">
    <location>
        <begin position="306"/>
        <end position="337"/>
    </location>
</feature>
<dbReference type="Proteomes" id="UP000325113">
    <property type="component" value="Unassembled WGS sequence"/>
</dbReference>
<dbReference type="InterPro" id="IPR023674">
    <property type="entry name" value="Ribosomal_uL1-like"/>
</dbReference>
<dbReference type="OMA" id="WSDEDAN"/>
<dbReference type="Gene3D" id="3.40.50.790">
    <property type="match status" value="1"/>
</dbReference>
<evidence type="ECO:0000313" key="5">
    <source>
        <dbReference type="EMBL" id="KAA0175282.1"/>
    </source>
</evidence>
<evidence type="ECO:0000313" key="4">
    <source>
        <dbReference type="EMBL" id="KAA0155817.1"/>
    </source>
</evidence>
<dbReference type="OrthoDB" id="10251727at2759"/>
<dbReference type="AlphaFoldDB" id="A0A5A8CTL1"/>
<keyword evidence="7" id="KW-1185">Reference proteome</keyword>
<organism evidence="4 8">
    <name type="scientific">Cafeteria roenbergensis</name>
    <name type="common">Marine flagellate</name>
    <dbReference type="NCBI Taxonomy" id="33653"/>
    <lineage>
        <taxon>Eukaryota</taxon>
        <taxon>Sar</taxon>
        <taxon>Stramenopiles</taxon>
        <taxon>Bigyra</taxon>
        <taxon>Opalozoa</taxon>
        <taxon>Bicosoecida</taxon>
        <taxon>Cafeteriaceae</taxon>
        <taxon>Cafeteria</taxon>
    </lineage>
</organism>
<comment type="caution">
    <text evidence="4">The sequence shown here is derived from an EMBL/GenBank/DDBJ whole genome shotgun (WGS) entry which is preliminary data.</text>
</comment>
<evidence type="ECO:0000313" key="3">
    <source>
        <dbReference type="EMBL" id="KAA0151831.1"/>
    </source>
</evidence>
<dbReference type="EMBL" id="VLTM01000086">
    <property type="protein sequence ID" value="KAA0155817.1"/>
    <property type="molecule type" value="Genomic_DNA"/>
</dbReference>
<dbReference type="EMBL" id="VLTN01000024">
    <property type="protein sequence ID" value="KAA0151831.1"/>
    <property type="molecule type" value="Genomic_DNA"/>
</dbReference>
<evidence type="ECO:0008006" key="9">
    <source>
        <dbReference type="Google" id="ProtNLM"/>
    </source>
</evidence>
<evidence type="ECO:0000313" key="2">
    <source>
        <dbReference type="EMBL" id="KAA0145825.1"/>
    </source>
</evidence>
<evidence type="ECO:0000313" key="6">
    <source>
        <dbReference type="Proteomes" id="UP000322899"/>
    </source>
</evidence>
<sequence length="399" mass="41222">MAAKEASSPAKASAECPVPKAQLKDACTALLRHLKKKTEAAAASNLLGEDADPETIVVNFVLSKLPSSVRHKPVQVKLPHSLLDPTRGVSLCLFVKDPAADLEAVLASNPVPGFDRVMGYKKIRTEFKEYKRRRALLAEHDAFFCDDRILPMLPKLVGSTFSRARQTPVPVRITRVATDAKTPAAKAAAGRALQAALEPVRDSTWIRSMGQGTTFSVRCGFPYFTPAQLVDNAAAIIARTAEVVPGGWRNVQAVFIKSTNSVPLQVHASLGALGTSETATAVAAAALGAAAAAAAAKTPEGDDAAAAGAAAKGRKRARSASRDGKAPADAPAKRGRKPAADAILAAAADAAAEAPKAAAGTKAAVRDLRSALGGGKVRSRAKSPAASKKAGKGRGKGRK</sequence>
<evidence type="ECO:0000313" key="7">
    <source>
        <dbReference type="Proteomes" id="UP000323011"/>
    </source>
</evidence>
<proteinExistence type="predicted"/>
<dbReference type="EMBL" id="VLTN01000123">
    <property type="protein sequence ID" value="KAA0145825.1"/>
    <property type="molecule type" value="Genomic_DNA"/>
</dbReference>
<feature type="compositionally biased region" description="Basic residues" evidence="1">
    <location>
        <begin position="389"/>
        <end position="399"/>
    </location>
</feature>
<evidence type="ECO:0000313" key="8">
    <source>
        <dbReference type="Proteomes" id="UP000325113"/>
    </source>
</evidence>
<gene>
    <name evidence="5" type="ORF">FNF27_03290</name>
    <name evidence="3" type="ORF">FNF29_04237</name>
    <name evidence="2" type="ORF">FNF29_08378</name>
    <name evidence="4" type="ORF">FNF31_06059</name>
</gene>
<dbReference type="InterPro" id="IPR028364">
    <property type="entry name" value="Ribosomal_uL1/biogenesis"/>
</dbReference>
<dbReference type="EMBL" id="VLTO01000015">
    <property type="protein sequence ID" value="KAA0175282.1"/>
    <property type="molecule type" value="Genomic_DNA"/>
</dbReference>
<dbReference type="SUPFAM" id="SSF56808">
    <property type="entry name" value="Ribosomal protein L1"/>
    <property type="match status" value="1"/>
</dbReference>
<dbReference type="Proteomes" id="UP000323011">
    <property type="component" value="Unassembled WGS sequence"/>
</dbReference>
<dbReference type="InterPro" id="IPR016095">
    <property type="entry name" value="Ribosomal_uL1_3-a/b-sand"/>
</dbReference>
<protein>
    <recommendedName>
        <fullName evidence="9">Ribosomal protein L1</fullName>
    </recommendedName>
</protein>
<name>A0A5A8CTL1_CAFRO</name>
<accession>A0A5A8CTL1</accession>
<evidence type="ECO:0000256" key="1">
    <source>
        <dbReference type="SAM" id="MobiDB-lite"/>
    </source>
</evidence>
<feature type="region of interest" description="Disordered" evidence="1">
    <location>
        <begin position="370"/>
        <end position="399"/>
    </location>
</feature>